<dbReference type="InterPro" id="IPR053258">
    <property type="entry name" value="Ca-permeable_cation_channel"/>
</dbReference>
<dbReference type="PANTHER" id="PTHR34115">
    <property type="entry name" value="PROTEIN, PUTATIVE-RELATED"/>
    <property type="match status" value="1"/>
</dbReference>
<accession>A0AAD9ZXF3</accession>
<feature type="transmembrane region" description="Helical" evidence="1">
    <location>
        <begin position="53"/>
        <end position="72"/>
    </location>
</feature>
<organism evidence="2 3">
    <name type="scientific">Dipteronia sinensis</name>
    <dbReference type="NCBI Taxonomy" id="43782"/>
    <lineage>
        <taxon>Eukaryota</taxon>
        <taxon>Viridiplantae</taxon>
        <taxon>Streptophyta</taxon>
        <taxon>Embryophyta</taxon>
        <taxon>Tracheophyta</taxon>
        <taxon>Spermatophyta</taxon>
        <taxon>Magnoliopsida</taxon>
        <taxon>eudicotyledons</taxon>
        <taxon>Gunneridae</taxon>
        <taxon>Pentapetalae</taxon>
        <taxon>rosids</taxon>
        <taxon>malvids</taxon>
        <taxon>Sapindales</taxon>
        <taxon>Sapindaceae</taxon>
        <taxon>Hippocastanoideae</taxon>
        <taxon>Acereae</taxon>
        <taxon>Dipteronia</taxon>
    </lineage>
</organism>
<proteinExistence type="predicted"/>
<feature type="transmembrane region" description="Helical" evidence="1">
    <location>
        <begin position="21"/>
        <end position="41"/>
    </location>
</feature>
<protein>
    <submittedName>
        <fullName evidence="2">Uncharacterized protein</fullName>
    </submittedName>
</protein>
<keyword evidence="1" id="KW-1133">Transmembrane helix</keyword>
<gene>
    <name evidence="2" type="ORF">Dsin_026375</name>
</gene>
<keyword evidence="1" id="KW-0472">Membrane</keyword>
<dbReference type="EMBL" id="JANJYJ010000008">
    <property type="protein sequence ID" value="KAK3195065.1"/>
    <property type="molecule type" value="Genomic_DNA"/>
</dbReference>
<sequence>MGLLQIDYQSKSVSPFDTHPINIWVFFASTCLYCSGLFLKAELQIDQQNYSQFIDHVILSSGALSAVSLASILLPRLLGWLCLGLWTALPIMLARHFIKRIYENLKKIIMEKITRIFNKFRDAHIEEPEPV</sequence>
<keyword evidence="3" id="KW-1185">Reference proteome</keyword>
<dbReference type="AlphaFoldDB" id="A0AAD9ZXF3"/>
<dbReference type="PANTHER" id="PTHR34115:SF6">
    <property type="entry name" value="PROTEIN, PUTATIVE-RELATED"/>
    <property type="match status" value="1"/>
</dbReference>
<feature type="transmembrane region" description="Helical" evidence="1">
    <location>
        <begin position="78"/>
        <end position="98"/>
    </location>
</feature>
<name>A0AAD9ZXF3_9ROSI</name>
<dbReference type="Proteomes" id="UP001281410">
    <property type="component" value="Unassembled WGS sequence"/>
</dbReference>
<evidence type="ECO:0000313" key="3">
    <source>
        <dbReference type="Proteomes" id="UP001281410"/>
    </source>
</evidence>
<keyword evidence="1" id="KW-0812">Transmembrane</keyword>
<evidence type="ECO:0000256" key="1">
    <source>
        <dbReference type="SAM" id="Phobius"/>
    </source>
</evidence>
<evidence type="ECO:0000313" key="2">
    <source>
        <dbReference type="EMBL" id="KAK3195065.1"/>
    </source>
</evidence>
<comment type="caution">
    <text evidence="2">The sequence shown here is derived from an EMBL/GenBank/DDBJ whole genome shotgun (WGS) entry which is preliminary data.</text>
</comment>
<reference evidence="2" key="1">
    <citation type="journal article" date="2023" name="Plant J.">
        <title>Genome sequences and population genomics provide insights into the demographic history, inbreeding, and mutation load of two 'living fossil' tree species of Dipteronia.</title>
        <authorList>
            <person name="Feng Y."/>
            <person name="Comes H.P."/>
            <person name="Chen J."/>
            <person name="Zhu S."/>
            <person name="Lu R."/>
            <person name="Zhang X."/>
            <person name="Li P."/>
            <person name="Qiu J."/>
            <person name="Olsen K.M."/>
            <person name="Qiu Y."/>
        </authorList>
    </citation>
    <scope>NUCLEOTIDE SEQUENCE</scope>
    <source>
        <strain evidence="2">NBL</strain>
    </source>
</reference>